<evidence type="ECO:0000256" key="1">
    <source>
        <dbReference type="SAM" id="MobiDB-lite"/>
    </source>
</evidence>
<accession>A0A8S9MCZ5</accession>
<comment type="caution">
    <text evidence="3">The sequence shown here is derived from an EMBL/GenBank/DDBJ whole genome shotgun (WGS) entry which is preliminary data.</text>
</comment>
<feature type="transmembrane region" description="Helical" evidence="2">
    <location>
        <begin position="153"/>
        <end position="175"/>
    </location>
</feature>
<gene>
    <name evidence="3" type="ORF">F2Q70_00012551</name>
</gene>
<dbReference type="AlphaFoldDB" id="A0A8S9MCZ5"/>
<proteinExistence type="predicted"/>
<keyword evidence="2" id="KW-0472">Membrane</keyword>
<keyword evidence="2" id="KW-1133">Transmembrane helix</keyword>
<name>A0A8S9MCZ5_BRACR</name>
<feature type="region of interest" description="Disordered" evidence="1">
    <location>
        <begin position="54"/>
        <end position="75"/>
    </location>
</feature>
<organism evidence="3">
    <name type="scientific">Brassica cretica</name>
    <name type="common">Mustard</name>
    <dbReference type="NCBI Taxonomy" id="69181"/>
    <lineage>
        <taxon>Eukaryota</taxon>
        <taxon>Viridiplantae</taxon>
        <taxon>Streptophyta</taxon>
        <taxon>Embryophyta</taxon>
        <taxon>Tracheophyta</taxon>
        <taxon>Spermatophyta</taxon>
        <taxon>Magnoliopsida</taxon>
        <taxon>eudicotyledons</taxon>
        <taxon>Gunneridae</taxon>
        <taxon>Pentapetalae</taxon>
        <taxon>rosids</taxon>
        <taxon>malvids</taxon>
        <taxon>Brassicales</taxon>
        <taxon>Brassicaceae</taxon>
        <taxon>Brassiceae</taxon>
        <taxon>Brassica</taxon>
    </lineage>
</organism>
<reference evidence="3" key="1">
    <citation type="submission" date="2019-12" db="EMBL/GenBank/DDBJ databases">
        <title>Genome sequencing and annotation of Brassica cretica.</title>
        <authorList>
            <person name="Studholme D.J."/>
            <person name="Sarris P.F."/>
        </authorList>
    </citation>
    <scope>NUCLEOTIDE SEQUENCE</scope>
    <source>
        <strain evidence="3">PFS-102/07</strain>
        <tissue evidence="3">Leaf</tissue>
    </source>
</reference>
<keyword evidence="2" id="KW-0812">Transmembrane</keyword>
<evidence type="ECO:0000256" key="2">
    <source>
        <dbReference type="SAM" id="Phobius"/>
    </source>
</evidence>
<evidence type="ECO:0000313" key="3">
    <source>
        <dbReference type="EMBL" id="KAF2616078.1"/>
    </source>
</evidence>
<protein>
    <submittedName>
        <fullName evidence="3">Uncharacterized protein</fullName>
    </submittedName>
</protein>
<dbReference type="EMBL" id="QGKY02000089">
    <property type="protein sequence ID" value="KAF2616078.1"/>
    <property type="molecule type" value="Genomic_DNA"/>
</dbReference>
<sequence length="229" mass="25830">MLKQILESQTRSEKHIGYELKNLHTKVDGSYNDLNNMFSNLASNFKALENQFASMSSNSKRPMGSLPRTSEQNPKETMKSITLRSGELPGHLDQGDLFRERSISIRVGVALPDGGSYSWEPLYHRLHSIDPLGEHLHQVSDHRRLRFRFSIRSFLIGFRLRFAVFHVVGLGILSVGEKYPMKRLIQLPASRFLPPSLGSLPSGRGPFPRVCVPASSFWLQGQVIYPALG</sequence>